<feature type="compositionally biased region" description="Pro residues" evidence="1">
    <location>
        <begin position="85"/>
        <end position="105"/>
    </location>
</feature>
<gene>
    <name evidence="2" type="ORF">JY572_26830</name>
</gene>
<dbReference type="Proteomes" id="UP000663090">
    <property type="component" value="Chromosome"/>
</dbReference>
<feature type="compositionally biased region" description="Pro residues" evidence="1">
    <location>
        <begin position="33"/>
        <end position="44"/>
    </location>
</feature>
<accession>A0ABX7N074</accession>
<keyword evidence="3" id="KW-1185">Reference proteome</keyword>
<evidence type="ECO:0000313" key="3">
    <source>
        <dbReference type="Proteomes" id="UP000663090"/>
    </source>
</evidence>
<organism evidence="2 3">
    <name type="scientific">Myxococcus landrumensis</name>
    <dbReference type="NCBI Taxonomy" id="2813577"/>
    <lineage>
        <taxon>Bacteria</taxon>
        <taxon>Pseudomonadati</taxon>
        <taxon>Myxococcota</taxon>
        <taxon>Myxococcia</taxon>
        <taxon>Myxococcales</taxon>
        <taxon>Cystobacterineae</taxon>
        <taxon>Myxococcaceae</taxon>
        <taxon>Myxococcus</taxon>
    </lineage>
</organism>
<feature type="compositionally biased region" description="Basic and acidic residues" evidence="1">
    <location>
        <begin position="45"/>
        <end position="62"/>
    </location>
</feature>
<evidence type="ECO:0000256" key="1">
    <source>
        <dbReference type="SAM" id="MobiDB-lite"/>
    </source>
</evidence>
<name>A0ABX7N074_9BACT</name>
<proteinExistence type="predicted"/>
<sequence length="105" mass="11592">MEEYRGLRGPARAWSIAAMAVLCTVLAILLLRSPPPSVPAPAHPPRPEPEKPRPLTSEERRSMYRAWPLFEGWPLPQLPSDEPSSTPPPEPQKPPAPKQEPPPAP</sequence>
<reference evidence="2 3" key="1">
    <citation type="submission" date="2021-02" db="EMBL/GenBank/DDBJ databases">
        <title>De Novo genome assembly of isolated myxobacteria.</title>
        <authorList>
            <person name="Stevens D.C."/>
        </authorList>
    </citation>
    <scope>NUCLEOTIDE SEQUENCE [LARGE SCALE GENOMIC DNA]</scope>
    <source>
        <strain evidence="2 3">SCHIC003</strain>
    </source>
</reference>
<protein>
    <submittedName>
        <fullName evidence="2">Uncharacterized protein</fullName>
    </submittedName>
</protein>
<feature type="region of interest" description="Disordered" evidence="1">
    <location>
        <begin position="33"/>
        <end position="105"/>
    </location>
</feature>
<dbReference type="EMBL" id="CP071091">
    <property type="protein sequence ID" value="QSQ11988.1"/>
    <property type="molecule type" value="Genomic_DNA"/>
</dbReference>
<evidence type="ECO:0000313" key="2">
    <source>
        <dbReference type="EMBL" id="QSQ11988.1"/>
    </source>
</evidence>